<dbReference type="KEGG" id="lpav:PLANPX_0295"/>
<dbReference type="AlphaFoldDB" id="A0A5K7X8C3"/>
<dbReference type="Proteomes" id="UP000326837">
    <property type="component" value="Chromosome"/>
</dbReference>
<organism evidence="2 3">
    <name type="scientific">Lacipirellula parvula</name>
    <dbReference type="NCBI Taxonomy" id="2650471"/>
    <lineage>
        <taxon>Bacteria</taxon>
        <taxon>Pseudomonadati</taxon>
        <taxon>Planctomycetota</taxon>
        <taxon>Planctomycetia</taxon>
        <taxon>Pirellulales</taxon>
        <taxon>Lacipirellulaceae</taxon>
        <taxon>Lacipirellula</taxon>
    </lineage>
</organism>
<evidence type="ECO:0000313" key="2">
    <source>
        <dbReference type="EMBL" id="BBO30683.1"/>
    </source>
</evidence>
<evidence type="ECO:0000313" key="3">
    <source>
        <dbReference type="Proteomes" id="UP000326837"/>
    </source>
</evidence>
<evidence type="ECO:0000256" key="1">
    <source>
        <dbReference type="SAM" id="MobiDB-lite"/>
    </source>
</evidence>
<reference evidence="3" key="1">
    <citation type="submission" date="2019-10" db="EMBL/GenBank/DDBJ databases">
        <title>Lacipirellula parvula gen. nov., sp. nov., representing a lineage of planctomycetes widespread in freshwater anoxic habitats, and description of the family Lacipirellulaceae.</title>
        <authorList>
            <person name="Dedysh S.N."/>
            <person name="Kulichevskaya I.S."/>
            <person name="Beletsky A.V."/>
            <person name="Rakitin A.L."/>
            <person name="Mardanov A.V."/>
            <person name="Ivanova A.A."/>
            <person name="Saltykova V.X."/>
            <person name="Rijpstra W.I.C."/>
            <person name="Sinninghe Damste J.S."/>
            <person name="Ravin N.V."/>
        </authorList>
    </citation>
    <scope>NUCLEOTIDE SEQUENCE [LARGE SCALE GENOMIC DNA]</scope>
    <source>
        <strain evidence="3">PX69</strain>
    </source>
</reference>
<sequence length="48" mass="5203">MKQIAEENALDAEPAQARAKEEIVPRGSRIGLPADSARPCVGRIERSD</sequence>
<proteinExistence type="predicted"/>
<name>A0A5K7X8C3_9BACT</name>
<feature type="region of interest" description="Disordered" evidence="1">
    <location>
        <begin position="1"/>
        <end position="36"/>
    </location>
</feature>
<gene>
    <name evidence="2" type="ORF">PLANPX_0295</name>
</gene>
<keyword evidence="3" id="KW-1185">Reference proteome</keyword>
<accession>A0A5K7X8C3</accession>
<dbReference type="EMBL" id="AP021861">
    <property type="protein sequence ID" value="BBO30683.1"/>
    <property type="molecule type" value="Genomic_DNA"/>
</dbReference>
<protein>
    <submittedName>
        <fullName evidence="2">Uncharacterized protein</fullName>
    </submittedName>
</protein>